<dbReference type="OrthoDB" id="2971595at2"/>
<name>A0A4S4C959_9BACI</name>
<protein>
    <submittedName>
        <fullName evidence="1">GapA-binding peptide SR1P</fullName>
    </submittedName>
</protein>
<dbReference type="Proteomes" id="UP000310334">
    <property type="component" value="Unassembled WGS sequence"/>
</dbReference>
<comment type="caution">
    <text evidence="1">The sequence shown here is derived from an EMBL/GenBank/DDBJ whole genome shotgun (WGS) entry which is preliminary data.</text>
</comment>
<reference evidence="1 2" key="1">
    <citation type="submission" date="2019-04" db="EMBL/GenBank/DDBJ databases">
        <title>Bacillus sediminilitoris sp. nov., isolated from a tidal flat sediment on the East China Sea.</title>
        <authorList>
            <person name="Wei Y."/>
            <person name="Mao H."/>
            <person name="Fang J."/>
        </authorList>
    </citation>
    <scope>NUCLEOTIDE SEQUENCE [LARGE SCALE GENOMIC DNA]</scope>
    <source>
        <strain evidence="1 2">DSL-17</strain>
    </source>
</reference>
<dbReference type="RefSeq" id="WP_136351587.1">
    <property type="nucleotide sequence ID" value="NZ_CP046266.1"/>
</dbReference>
<evidence type="ECO:0000313" key="2">
    <source>
        <dbReference type="Proteomes" id="UP000310334"/>
    </source>
</evidence>
<dbReference type="EMBL" id="SSNT01000002">
    <property type="protein sequence ID" value="THF82326.1"/>
    <property type="molecule type" value="Genomic_DNA"/>
</dbReference>
<sequence length="50" mass="5464">MSVELNVKQNTILCQECGEVIDTIDSSEGVKTWFGICTNCAIEKQASVID</sequence>
<keyword evidence="2" id="KW-1185">Reference proteome</keyword>
<proteinExistence type="predicted"/>
<dbReference type="AlphaFoldDB" id="A0A4S4C959"/>
<organism evidence="1 2">
    <name type="scientific">Metabacillus sediminilitoris</name>
    <dbReference type="NCBI Taxonomy" id="2567941"/>
    <lineage>
        <taxon>Bacteria</taxon>
        <taxon>Bacillati</taxon>
        <taxon>Bacillota</taxon>
        <taxon>Bacilli</taxon>
        <taxon>Bacillales</taxon>
        <taxon>Bacillaceae</taxon>
        <taxon>Metabacillus</taxon>
    </lineage>
</organism>
<accession>A0A4S4C959</accession>
<gene>
    <name evidence="1" type="ORF">E6W99_02510</name>
</gene>
<evidence type="ECO:0000313" key="1">
    <source>
        <dbReference type="EMBL" id="THF82326.1"/>
    </source>
</evidence>